<name>A0A2A4WWJ3_9GAMM</name>
<protein>
    <submittedName>
        <fullName evidence="2">Uncharacterized protein</fullName>
    </submittedName>
</protein>
<proteinExistence type="predicted"/>
<gene>
    <name evidence="2" type="ORF">COB20_14860</name>
</gene>
<comment type="caution">
    <text evidence="2">The sequence shown here is derived from an EMBL/GenBank/DDBJ whole genome shotgun (WGS) entry which is preliminary data.</text>
</comment>
<dbReference type="Proteomes" id="UP000218767">
    <property type="component" value="Unassembled WGS sequence"/>
</dbReference>
<feature type="signal peptide" evidence="1">
    <location>
        <begin position="1"/>
        <end position="25"/>
    </location>
</feature>
<dbReference type="AlphaFoldDB" id="A0A2A4WWJ3"/>
<organism evidence="2 3">
    <name type="scientific">SAR86 cluster bacterium</name>
    <dbReference type="NCBI Taxonomy" id="2030880"/>
    <lineage>
        <taxon>Bacteria</taxon>
        <taxon>Pseudomonadati</taxon>
        <taxon>Pseudomonadota</taxon>
        <taxon>Gammaproteobacteria</taxon>
        <taxon>SAR86 cluster</taxon>
    </lineage>
</organism>
<dbReference type="EMBL" id="NVUL01000098">
    <property type="protein sequence ID" value="PCI74670.1"/>
    <property type="molecule type" value="Genomic_DNA"/>
</dbReference>
<accession>A0A2A4WWJ3</accession>
<evidence type="ECO:0000256" key="1">
    <source>
        <dbReference type="SAM" id="SignalP"/>
    </source>
</evidence>
<keyword evidence="1" id="KW-0732">Signal</keyword>
<feature type="chain" id="PRO_5012449926" evidence="1">
    <location>
        <begin position="26"/>
        <end position="482"/>
    </location>
</feature>
<evidence type="ECO:0000313" key="3">
    <source>
        <dbReference type="Proteomes" id="UP000218767"/>
    </source>
</evidence>
<sequence>MGFKLSSWATCLLAVALLCCSVQVAADSLDEGVQQDSFLLTVADALGAYDIDVTSNLNSREVVRQRIQRPRLGRFPDLPIDSLASSEEIASWETAYRGSELGGVAILIDGFDSVSSAVFTERWLQSGSEQRLFVTFYADDLAAAEKLADVAADYGHAIELVFDVGRATVAAELYATAAQRLAIDSRVARRYRTKVTELEYLGERVRRKSNSLFVDDGNRGDGSLARREPSVFLKETLGDEFNQSTIEAIIVPGGVALGEVASLGFAPTELVFRDGELALVDEEGMNWRLPEIGLEDAKALFDFVARSEVINSDAIVDIDADGKVQISSVLRDTDVGFAIMHADTQPFKFVPNLRVTKSVIIDIGVDWQQVAEGGRLQFEVDYEVRFLSADNMRIAQTQAALEYQFNSAGKTSDYLDSWGRYASRLDEKLDYSGLGQSMTEVATYAGWIGLFRRLHEDQLSFLRGRYEFMKIDKSGQRTPSRY</sequence>
<evidence type="ECO:0000313" key="2">
    <source>
        <dbReference type="EMBL" id="PCI74670.1"/>
    </source>
</evidence>
<reference evidence="3" key="1">
    <citation type="submission" date="2017-08" db="EMBL/GenBank/DDBJ databases">
        <title>A dynamic microbial community with high functional redundancy inhabits the cold, oxic subseafloor aquifer.</title>
        <authorList>
            <person name="Tully B.J."/>
            <person name="Wheat C.G."/>
            <person name="Glazer B.T."/>
            <person name="Huber J.A."/>
        </authorList>
    </citation>
    <scope>NUCLEOTIDE SEQUENCE [LARGE SCALE GENOMIC DNA]</scope>
</reference>